<name>A0ABM8PCH3_9HYPH</name>
<keyword evidence="2" id="KW-1185">Reference proteome</keyword>
<evidence type="ECO:0000313" key="2">
    <source>
        <dbReference type="Proteomes" id="UP000606921"/>
    </source>
</evidence>
<sequence length="140" mass="15894">MKRTVIGSHFGQTGVYISQPGDDLDNPQKSLLLDSRFSETLNVHFTERVRLNSSDNFNNTWRYWIIRSYPSIGFNPQYYLALVLWASNTVRYPSGISSAHGRPVENLQVSVGPSSISVDMNIGGDEMDLDLFYVVYRNPL</sequence>
<protein>
    <submittedName>
        <fullName evidence="1">Uncharacterized protein</fullName>
    </submittedName>
</protein>
<accession>A0ABM8PCH3</accession>
<proteinExistence type="predicted"/>
<comment type="caution">
    <text evidence="1">The sequence shown here is derived from an EMBL/GenBank/DDBJ whole genome shotgun (WGS) entry which is preliminary data.</text>
</comment>
<evidence type="ECO:0000313" key="1">
    <source>
        <dbReference type="EMBL" id="CAD7023118.1"/>
    </source>
</evidence>
<dbReference type="EMBL" id="CABFWF030000001">
    <property type="protein sequence ID" value="CAD7023118.1"/>
    <property type="molecule type" value="Genomic_DNA"/>
</dbReference>
<reference evidence="1 2" key="1">
    <citation type="submission" date="2020-11" db="EMBL/GenBank/DDBJ databases">
        <authorList>
            <person name="Lassalle F."/>
        </authorList>
    </citation>
    <scope>NUCLEOTIDE SEQUENCE [LARGE SCALE GENOMIC DNA]</scope>
    <source>
        <strain evidence="1 2">JC140</strain>
    </source>
</reference>
<dbReference type="Proteomes" id="UP000606921">
    <property type="component" value="Unassembled WGS sequence"/>
</dbReference>
<organism evidence="1 2">
    <name type="scientific">Pseudorhizobium endolithicum</name>
    <dbReference type="NCBI Taxonomy" id="1191678"/>
    <lineage>
        <taxon>Bacteria</taxon>
        <taxon>Pseudomonadati</taxon>
        <taxon>Pseudomonadota</taxon>
        <taxon>Alphaproteobacteria</taxon>
        <taxon>Hyphomicrobiales</taxon>
        <taxon>Rhizobiaceae</taxon>
        <taxon>Rhizobium/Agrobacterium group</taxon>
        <taxon>Pseudorhizobium</taxon>
    </lineage>
</organism>
<gene>
    <name evidence="1" type="ORF">REJC140_00099</name>
</gene>
<dbReference type="RefSeq" id="WP_142590775.1">
    <property type="nucleotide sequence ID" value="NZ_CABFWF030000001.1"/>
</dbReference>